<protein>
    <submittedName>
        <fullName evidence="1">Uncharacterized protein</fullName>
    </submittedName>
</protein>
<keyword evidence="2" id="KW-1185">Reference proteome</keyword>
<proteinExistence type="predicted"/>
<dbReference type="Proteomes" id="UP000070544">
    <property type="component" value="Unassembled WGS sequence"/>
</dbReference>
<accession>A0A139AR60</accession>
<evidence type="ECO:0000313" key="2">
    <source>
        <dbReference type="Proteomes" id="UP000070544"/>
    </source>
</evidence>
<name>A0A139AR60_GONPJ</name>
<evidence type="ECO:0000313" key="1">
    <source>
        <dbReference type="EMBL" id="KXS19241.1"/>
    </source>
</evidence>
<dbReference type="AlphaFoldDB" id="A0A139AR60"/>
<sequence>MCSVFGCEKGSTSRSMRTATFTTRGPLFCRKIQTLGQCLPCNLQSSRQIMSITTVAQSLTDLGDRSCASLRS</sequence>
<reference evidence="1 2" key="1">
    <citation type="journal article" date="2015" name="Genome Biol. Evol.">
        <title>Phylogenomic analyses indicate that early fungi evolved digesting cell walls of algal ancestors of land plants.</title>
        <authorList>
            <person name="Chang Y."/>
            <person name="Wang S."/>
            <person name="Sekimoto S."/>
            <person name="Aerts A.L."/>
            <person name="Choi C."/>
            <person name="Clum A."/>
            <person name="LaButti K.M."/>
            <person name="Lindquist E.A."/>
            <person name="Yee Ngan C."/>
            <person name="Ohm R.A."/>
            <person name="Salamov A.A."/>
            <person name="Grigoriev I.V."/>
            <person name="Spatafora J.W."/>
            <person name="Berbee M.L."/>
        </authorList>
    </citation>
    <scope>NUCLEOTIDE SEQUENCE [LARGE SCALE GENOMIC DNA]</scope>
    <source>
        <strain evidence="1 2">JEL478</strain>
    </source>
</reference>
<dbReference type="EMBL" id="KQ965739">
    <property type="protein sequence ID" value="KXS19241.1"/>
    <property type="molecule type" value="Genomic_DNA"/>
</dbReference>
<gene>
    <name evidence="1" type="ORF">M427DRAFT_472347</name>
</gene>
<organism evidence="1 2">
    <name type="scientific">Gonapodya prolifera (strain JEL478)</name>
    <name type="common">Monoblepharis prolifera</name>
    <dbReference type="NCBI Taxonomy" id="1344416"/>
    <lineage>
        <taxon>Eukaryota</taxon>
        <taxon>Fungi</taxon>
        <taxon>Fungi incertae sedis</taxon>
        <taxon>Chytridiomycota</taxon>
        <taxon>Chytridiomycota incertae sedis</taxon>
        <taxon>Monoblepharidomycetes</taxon>
        <taxon>Monoblepharidales</taxon>
        <taxon>Gonapodyaceae</taxon>
        <taxon>Gonapodya</taxon>
    </lineage>
</organism>